<comment type="caution">
    <text evidence="1">The sequence shown here is derived from an EMBL/GenBank/DDBJ whole genome shotgun (WGS) entry which is preliminary data.</text>
</comment>
<dbReference type="Proteomes" id="UP000245021">
    <property type="component" value="Unassembled WGS sequence"/>
</dbReference>
<evidence type="ECO:0000313" key="2">
    <source>
        <dbReference type="Proteomes" id="UP000245021"/>
    </source>
</evidence>
<accession>A0A2R5HHY9</accession>
<gene>
    <name evidence="1" type="ORF">NtB2_01172</name>
</gene>
<dbReference type="AlphaFoldDB" id="A0A2R5HHY9"/>
<dbReference type="EMBL" id="BFFO01000006">
    <property type="protein sequence ID" value="GBG97035.1"/>
    <property type="molecule type" value="Genomic_DNA"/>
</dbReference>
<proteinExistence type="predicted"/>
<sequence>MRKNLLRLWPGFFYASQKVRSVPEILQKHCEGRKRSLRLPLLKGEPYRSRLLPSFTVVYQNFLHCTIAILPSFVNIQNYT</sequence>
<keyword evidence="2" id="KW-1185">Reference proteome</keyword>
<evidence type="ECO:0000313" key="1">
    <source>
        <dbReference type="EMBL" id="GBG97035.1"/>
    </source>
</evidence>
<name>A0A2R5HHY9_9LACT</name>
<protein>
    <submittedName>
        <fullName evidence="1">Uncharacterized protein</fullName>
    </submittedName>
</protein>
<reference evidence="1 2" key="1">
    <citation type="journal article" date="2018" name="Genome Announc.">
        <title>Draft Genome Sequence of Lactococcus sp. Strain NtB2 (JCM 32569), Isolated from the Gut of the Higher Termite Nasutitermes takasagoensis.</title>
        <authorList>
            <person name="Noda S."/>
            <person name="Aihara C."/>
            <person name="Yuki M."/>
            <person name="Ohkuma M."/>
        </authorList>
    </citation>
    <scope>NUCLEOTIDE SEQUENCE [LARGE SCALE GENOMIC DNA]</scope>
    <source>
        <strain evidence="1 2">NtB2</strain>
    </source>
</reference>
<organism evidence="1 2">
    <name type="scientific">Lactococcus termiticola</name>
    <dbReference type="NCBI Taxonomy" id="2169526"/>
    <lineage>
        <taxon>Bacteria</taxon>
        <taxon>Bacillati</taxon>
        <taxon>Bacillota</taxon>
        <taxon>Bacilli</taxon>
        <taxon>Lactobacillales</taxon>
        <taxon>Streptococcaceae</taxon>
        <taxon>Lactococcus</taxon>
    </lineage>
</organism>